<protein>
    <submittedName>
        <fullName evidence="1">Uncharacterized protein</fullName>
    </submittedName>
</protein>
<dbReference type="Proteomes" id="UP000814033">
    <property type="component" value="Unassembled WGS sequence"/>
</dbReference>
<reference evidence="1" key="1">
    <citation type="submission" date="2021-02" db="EMBL/GenBank/DDBJ databases">
        <authorList>
            <consortium name="DOE Joint Genome Institute"/>
            <person name="Ahrendt S."/>
            <person name="Looney B.P."/>
            <person name="Miyauchi S."/>
            <person name="Morin E."/>
            <person name="Drula E."/>
            <person name="Courty P.E."/>
            <person name="Chicoki N."/>
            <person name="Fauchery L."/>
            <person name="Kohler A."/>
            <person name="Kuo A."/>
            <person name="Labutti K."/>
            <person name="Pangilinan J."/>
            <person name="Lipzen A."/>
            <person name="Riley R."/>
            <person name="Andreopoulos W."/>
            <person name="He G."/>
            <person name="Johnson J."/>
            <person name="Barry K.W."/>
            <person name="Grigoriev I.V."/>
            <person name="Nagy L."/>
            <person name="Hibbett D."/>
            <person name="Henrissat B."/>
            <person name="Matheny P.B."/>
            <person name="Labbe J."/>
            <person name="Martin F."/>
        </authorList>
    </citation>
    <scope>NUCLEOTIDE SEQUENCE</scope>
    <source>
        <strain evidence="1">FP105234-sp</strain>
    </source>
</reference>
<keyword evidence="2" id="KW-1185">Reference proteome</keyword>
<gene>
    <name evidence="1" type="ORF">FA95DRAFT_1563439</name>
</gene>
<name>A0ACB8RGK5_9AGAM</name>
<evidence type="ECO:0000313" key="1">
    <source>
        <dbReference type="EMBL" id="KAI0043316.1"/>
    </source>
</evidence>
<sequence length="407" mass="45167">MSRSNLRLANFPKLSAGLGRPRDFRLTFLGTSGGGGPTPSRGCTATSLTTFSDQTWLIDCAAGTLRQIRRVQPSIRLKNIKRIFITHLHSDHVMGIIDLLKARLRSDEDPEHQSDQANIHLYGPPGLRQFVRMNLDMTFSELHGRYTVHELRHADDPASTAPLHELRPDEVLGRDIVSGPDNRWRLFDSERDEVFVDAAPLVQRVPCIGYVFSVRRRGPISQLPLPAGNLETSDGVGSEQSIPEWREAPMKIAILGDTSDASAIAPLAMDADAIVHEATNMVSDSERGWQSEEAARDNALSRGHSTARMAGDFARSVNARMLFLNHLNSHVADVSSIRLPTFLDHRRSVDSALGLLRHRHEGAELTDSVKEQAGRGYPGEVVVARDFLTYVFSLNEDRVLVRCMNSD</sequence>
<dbReference type="EMBL" id="MU276023">
    <property type="protein sequence ID" value="KAI0043316.1"/>
    <property type="molecule type" value="Genomic_DNA"/>
</dbReference>
<comment type="caution">
    <text evidence="1">The sequence shown here is derived from an EMBL/GenBank/DDBJ whole genome shotgun (WGS) entry which is preliminary data.</text>
</comment>
<organism evidence="1 2">
    <name type="scientific">Auriscalpium vulgare</name>
    <dbReference type="NCBI Taxonomy" id="40419"/>
    <lineage>
        <taxon>Eukaryota</taxon>
        <taxon>Fungi</taxon>
        <taxon>Dikarya</taxon>
        <taxon>Basidiomycota</taxon>
        <taxon>Agaricomycotina</taxon>
        <taxon>Agaricomycetes</taxon>
        <taxon>Russulales</taxon>
        <taxon>Auriscalpiaceae</taxon>
        <taxon>Auriscalpium</taxon>
    </lineage>
</organism>
<evidence type="ECO:0000313" key="2">
    <source>
        <dbReference type="Proteomes" id="UP000814033"/>
    </source>
</evidence>
<reference evidence="1" key="2">
    <citation type="journal article" date="2022" name="New Phytol.">
        <title>Evolutionary transition to the ectomycorrhizal habit in the genomes of a hyperdiverse lineage of mushroom-forming fungi.</title>
        <authorList>
            <person name="Looney B."/>
            <person name="Miyauchi S."/>
            <person name="Morin E."/>
            <person name="Drula E."/>
            <person name="Courty P.E."/>
            <person name="Kohler A."/>
            <person name="Kuo A."/>
            <person name="LaButti K."/>
            <person name="Pangilinan J."/>
            <person name="Lipzen A."/>
            <person name="Riley R."/>
            <person name="Andreopoulos W."/>
            <person name="He G."/>
            <person name="Johnson J."/>
            <person name="Nolan M."/>
            <person name="Tritt A."/>
            <person name="Barry K.W."/>
            <person name="Grigoriev I.V."/>
            <person name="Nagy L.G."/>
            <person name="Hibbett D."/>
            <person name="Henrissat B."/>
            <person name="Matheny P.B."/>
            <person name="Labbe J."/>
            <person name="Martin F.M."/>
        </authorList>
    </citation>
    <scope>NUCLEOTIDE SEQUENCE</scope>
    <source>
        <strain evidence="1">FP105234-sp</strain>
    </source>
</reference>
<proteinExistence type="predicted"/>
<accession>A0ACB8RGK5</accession>